<dbReference type="GO" id="GO:1990281">
    <property type="term" value="C:efflux pump complex"/>
    <property type="evidence" value="ECO:0007669"/>
    <property type="project" value="TreeGrafter"/>
</dbReference>
<evidence type="ECO:0000256" key="1">
    <source>
        <dbReference type="ARBA" id="ARBA00004442"/>
    </source>
</evidence>
<dbReference type="AlphaFoldDB" id="A0A645AYP1"/>
<keyword evidence="5" id="KW-0472">Membrane</keyword>
<evidence type="ECO:0000256" key="3">
    <source>
        <dbReference type="ARBA" id="ARBA00022452"/>
    </source>
</evidence>
<evidence type="ECO:0008006" key="8">
    <source>
        <dbReference type="Google" id="ProtNLM"/>
    </source>
</evidence>
<dbReference type="PANTHER" id="PTHR30026:SF20">
    <property type="entry name" value="OUTER MEMBRANE PROTEIN TOLC"/>
    <property type="match status" value="1"/>
</dbReference>
<keyword evidence="6" id="KW-0998">Cell outer membrane</keyword>
<name>A0A645AYP1_9ZZZZ</name>
<dbReference type="InterPro" id="IPR051906">
    <property type="entry name" value="TolC-like"/>
</dbReference>
<protein>
    <recommendedName>
        <fullName evidence="8">Outer membrane efflux protein</fullName>
    </recommendedName>
</protein>
<dbReference type="EMBL" id="VSSQ01014899">
    <property type="protein sequence ID" value="MPM54644.1"/>
    <property type="molecule type" value="Genomic_DNA"/>
</dbReference>
<evidence type="ECO:0000313" key="7">
    <source>
        <dbReference type="EMBL" id="MPM54644.1"/>
    </source>
</evidence>
<gene>
    <name evidence="7" type="ORF">SDC9_101423</name>
</gene>
<organism evidence="7">
    <name type="scientific">bioreactor metagenome</name>
    <dbReference type="NCBI Taxonomy" id="1076179"/>
    <lineage>
        <taxon>unclassified sequences</taxon>
        <taxon>metagenomes</taxon>
        <taxon>ecological metagenomes</taxon>
    </lineage>
</organism>
<comment type="subcellular location">
    <subcellularLocation>
        <location evidence="1">Cell outer membrane</location>
    </subcellularLocation>
</comment>
<dbReference type="Gene3D" id="1.20.1600.10">
    <property type="entry name" value="Outer membrane efflux proteins (OEP)"/>
    <property type="match status" value="1"/>
</dbReference>
<dbReference type="InterPro" id="IPR003423">
    <property type="entry name" value="OMP_efflux"/>
</dbReference>
<accession>A0A645AYP1</accession>
<dbReference type="GO" id="GO:0015562">
    <property type="term" value="F:efflux transmembrane transporter activity"/>
    <property type="evidence" value="ECO:0007669"/>
    <property type="project" value="InterPro"/>
</dbReference>
<dbReference type="Pfam" id="PF02321">
    <property type="entry name" value="OEP"/>
    <property type="match status" value="1"/>
</dbReference>
<dbReference type="GO" id="GO:0009279">
    <property type="term" value="C:cell outer membrane"/>
    <property type="evidence" value="ECO:0007669"/>
    <property type="project" value="UniProtKB-SubCell"/>
</dbReference>
<dbReference type="GO" id="GO:0015288">
    <property type="term" value="F:porin activity"/>
    <property type="evidence" value="ECO:0007669"/>
    <property type="project" value="TreeGrafter"/>
</dbReference>
<evidence type="ECO:0000256" key="6">
    <source>
        <dbReference type="ARBA" id="ARBA00023237"/>
    </source>
</evidence>
<evidence type="ECO:0000256" key="5">
    <source>
        <dbReference type="ARBA" id="ARBA00023136"/>
    </source>
</evidence>
<keyword evidence="3" id="KW-1134">Transmembrane beta strand</keyword>
<reference evidence="7" key="1">
    <citation type="submission" date="2019-08" db="EMBL/GenBank/DDBJ databases">
        <authorList>
            <person name="Kucharzyk K."/>
            <person name="Murdoch R.W."/>
            <person name="Higgins S."/>
            <person name="Loffler F."/>
        </authorList>
    </citation>
    <scope>NUCLEOTIDE SEQUENCE</scope>
</reference>
<evidence type="ECO:0000256" key="2">
    <source>
        <dbReference type="ARBA" id="ARBA00022448"/>
    </source>
</evidence>
<keyword evidence="2" id="KW-0813">Transport</keyword>
<proteinExistence type="predicted"/>
<dbReference type="SUPFAM" id="SSF56954">
    <property type="entry name" value="Outer membrane efflux proteins (OEP)"/>
    <property type="match status" value="1"/>
</dbReference>
<comment type="caution">
    <text evidence="7">The sequence shown here is derived from an EMBL/GenBank/DDBJ whole genome shotgun (WGS) entry which is preliminary data.</text>
</comment>
<evidence type="ECO:0000256" key="4">
    <source>
        <dbReference type="ARBA" id="ARBA00022692"/>
    </source>
</evidence>
<sequence length="219" mass="24696">MEARFNKILNRTDNSSIFTPDSLDTAAIIMIANTGDSAIAENPMLYMLKYEQQSLEAREKMAIRMGYPMIGFGVSYTLIKKDNMSTSSMNGRDMVMPMVSVTLPVYRKKFNAIKQETEYLKLASEQNYIATANSLQTQYSQALQSWSDASRNLSLYGQQVHFANKSLEILLKSYSVSGAGLTDVLQLNRQLLEYRQKLVQAQADYNTSVALINRILAKN</sequence>
<dbReference type="PANTHER" id="PTHR30026">
    <property type="entry name" value="OUTER MEMBRANE PROTEIN TOLC"/>
    <property type="match status" value="1"/>
</dbReference>
<keyword evidence="4" id="KW-0812">Transmembrane</keyword>